<keyword evidence="5 9" id="KW-1133">Transmembrane helix</keyword>
<dbReference type="GO" id="GO:0005886">
    <property type="term" value="C:plasma membrane"/>
    <property type="evidence" value="ECO:0007669"/>
    <property type="project" value="TreeGrafter"/>
</dbReference>
<evidence type="ECO:0000313" key="10">
    <source>
        <dbReference type="EMBL" id="RUS80995.1"/>
    </source>
</evidence>
<dbReference type="SUPFAM" id="SSF49854">
    <property type="entry name" value="Spermadhesin, CUB domain"/>
    <property type="match status" value="1"/>
</dbReference>
<dbReference type="OrthoDB" id="19606at2759"/>
<dbReference type="Pfam" id="PF00057">
    <property type="entry name" value="Ldl_recept_a"/>
    <property type="match status" value="1"/>
</dbReference>
<dbReference type="PANTHER" id="PTHR24270:SF62">
    <property type="entry name" value="LOW-DENSITY LIPOPROTEIN RECEPTOR-RELATED PROTEIN 2"/>
    <property type="match status" value="1"/>
</dbReference>
<evidence type="ECO:0000256" key="7">
    <source>
        <dbReference type="ARBA" id="ARBA00023157"/>
    </source>
</evidence>
<feature type="disulfide bond" evidence="8">
    <location>
        <begin position="320"/>
        <end position="335"/>
    </location>
</feature>
<dbReference type="Gene3D" id="2.60.120.290">
    <property type="entry name" value="Spermadhesin, CUB domain"/>
    <property type="match status" value="1"/>
</dbReference>
<dbReference type="CDD" id="cd00112">
    <property type="entry name" value="LDLa"/>
    <property type="match status" value="2"/>
</dbReference>
<dbReference type="InterPro" id="IPR023415">
    <property type="entry name" value="LDLR_class-A_CS"/>
</dbReference>
<evidence type="ECO:0000256" key="4">
    <source>
        <dbReference type="ARBA" id="ARBA00022737"/>
    </source>
</evidence>
<evidence type="ECO:0008006" key="12">
    <source>
        <dbReference type="Google" id="ProtNLM"/>
    </source>
</evidence>
<dbReference type="InterPro" id="IPR035914">
    <property type="entry name" value="Sperma_CUB_dom_sf"/>
</dbReference>
<evidence type="ECO:0000256" key="9">
    <source>
        <dbReference type="SAM" id="Phobius"/>
    </source>
</evidence>
<dbReference type="InterPro" id="IPR050685">
    <property type="entry name" value="LDLR"/>
</dbReference>
<dbReference type="PANTHER" id="PTHR24270">
    <property type="entry name" value="LOW-DENSITY LIPOPROTEIN RECEPTOR-RELATED"/>
    <property type="match status" value="1"/>
</dbReference>
<comment type="caution">
    <text evidence="8">Lacks conserved residue(s) required for the propagation of feature annotation.</text>
</comment>
<comment type="caution">
    <text evidence="10">The sequence shown here is derived from an EMBL/GenBank/DDBJ whole genome shotgun (WGS) entry which is preliminary data.</text>
</comment>
<dbReference type="SMART" id="SM00192">
    <property type="entry name" value="LDLa"/>
    <property type="match status" value="2"/>
</dbReference>
<dbReference type="GO" id="GO:0012505">
    <property type="term" value="C:endomembrane system"/>
    <property type="evidence" value="ECO:0007669"/>
    <property type="project" value="UniProtKB-SubCell"/>
</dbReference>
<evidence type="ECO:0000256" key="6">
    <source>
        <dbReference type="ARBA" id="ARBA00023136"/>
    </source>
</evidence>
<feature type="transmembrane region" description="Helical" evidence="9">
    <location>
        <begin position="356"/>
        <end position="374"/>
    </location>
</feature>
<dbReference type="AlphaFoldDB" id="A0A433THD9"/>
<dbReference type="InterPro" id="IPR002172">
    <property type="entry name" value="LDrepeatLR_classA_rpt"/>
</dbReference>
<sequence>LNGETFTYVIQNLDPYGHVRLTFEDWDIAEGSKVKVYDGLSENSPHVTLDRNKRPSLLSEFSTLVVVLSTGLSNDECCFHTGFKAIYEFASEVEWKKRPNVSCSEIHPLKGGGILSFAGADTVGPQFFDCVWLIKRFSSENIADAVVLRLREVLVGDGWLQYGKINSLEIRRGVTSQAPLVARYTARNVTDMTVMFVPSPGLYVRLRGGFYSTDKLSFLFTAVKNVTEKNGETACPGYFDFRCAGQFCIDHDLMCDGVDHCGDGSDESPKVDCSGSGIWNKHFKWSMPFITESPQAGKKPLPQCDGILCGYTCITMDQICDGYVDCPGREDEESCANQVETTKSYLNAGQELRPCALSSCASVSIFVLFYIFLYKSFDTNVYDR</sequence>
<proteinExistence type="predicted"/>
<name>A0A433THD9_ELYCH</name>
<dbReference type="PRINTS" id="PR00261">
    <property type="entry name" value="LDLRECEPTOR"/>
</dbReference>
<evidence type="ECO:0000256" key="1">
    <source>
        <dbReference type="ARBA" id="ARBA00004167"/>
    </source>
</evidence>
<keyword evidence="4" id="KW-0677">Repeat</keyword>
<feature type="non-terminal residue" evidence="10">
    <location>
        <position position="1"/>
    </location>
</feature>
<evidence type="ECO:0000256" key="2">
    <source>
        <dbReference type="ARBA" id="ARBA00004308"/>
    </source>
</evidence>
<dbReference type="SUPFAM" id="SSF57424">
    <property type="entry name" value="LDL receptor-like module"/>
    <property type="match status" value="2"/>
</dbReference>
<dbReference type="EMBL" id="RQTK01000361">
    <property type="protein sequence ID" value="RUS80995.1"/>
    <property type="molecule type" value="Genomic_DNA"/>
</dbReference>
<reference evidence="10 11" key="1">
    <citation type="submission" date="2019-01" db="EMBL/GenBank/DDBJ databases">
        <title>A draft genome assembly of the solar-powered sea slug Elysia chlorotica.</title>
        <authorList>
            <person name="Cai H."/>
            <person name="Li Q."/>
            <person name="Fang X."/>
            <person name="Li J."/>
            <person name="Curtis N.E."/>
            <person name="Altenburger A."/>
            <person name="Shibata T."/>
            <person name="Feng M."/>
            <person name="Maeda T."/>
            <person name="Schwartz J.A."/>
            <person name="Shigenobu S."/>
            <person name="Lundholm N."/>
            <person name="Nishiyama T."/>
            <person name="Yang H."/>
            <person name="Hasebe M."/>
            <person name="Li S."/>
            <person name="Pierce S.K."/>
            <person name="Wang J."/>
        </authorList>
    </citation>
    <scope>NUCLEOTIDE SEQUENCE [LARGE SCALE GENOMIC DNA]</scope>
    <source>
        <strain evidence="10">EC2010</strain>
        <tissue evidence="10">Whole organism of an adult</tissue>
    </source>
</reference>
<dbReference type="InterPro" id="IPR036055">
    <property type="entry name" value="LDL_receptor-like_sf"/>
</dbReference>
<keyword evidence="11" id="KW-1185">Reference proteome</keyword>
<dbReference type="STRING" id="188477.A0A433THD9"/>
<comment type="subcellular location">
    <subcellularLocation>
        <location evidence="2">Endomembrane system</location>
    </subcellularLocation>
    <subcellularLocation>
        <location evidence="1">Membrane</location>
        <topology evidence="1">Single-pass membrane protein</topology>
    </subcellularLocation>
</comment>
<evidence type="ECO:0000256" key="5">
    <source>
        <dbReference type="ARBA" id="ARBA00022989"/>
    </source>
</evidence>
<keyword evidence="7 8" id="KW-1015">Disulfide bond</keyword>
<evidence type="ECO:0000256" key="8">
    <source>
        <dbReference type="PROSITE-ProRule" id="PRU00124"/>
    </source>
</evidence>
<keyword evidence="3 9" id="KW-0812">Transmembrane</keyword>
<evidence type="ECO:0000313" key="11">
    <source>
        <dbReference type="Proteomes" id="UP000271974"/>
    </source>
</evidence>
<gene>
    <name evidence="10" type="ORF">EGW08_011233</name>
</gene>
<dbReference type="Proteomes" id="UP000271974">
    <property type="component" value="Unassembled WGS sequence"/>
</dbReference>
<dbReference type="GO" id="GO:0016192">
    <property type="term" value="P:vesicle-mediated transport"/>
    <property type="evidence" value="ECO:0007669"/>
    <property type="project" value="UniProtKB-ARBA"/>
</dbReference>
<organism evidence="10 11">
    <name type="scientific">Elysia chlorotica</name>
    <name type="common">Eastern emerald elysia</name>
    <name type="synonym">Sea slug</name>
    <dbReference type="NCBI Taxonomy" id="188477"/>
    <lineage>
        <taxon>Eukaryota</taxon>
        <taxon>Metazoa</taxon>
        <taxon>Spiralia</taxon>
        <taxon>Lophotrochozoa</taxon>
        <taxon>Mollusca</taxon>
        <taxon>Gastropoda</taxon>
        <taxon>Heterobranchia</taxon>
        <taxon>Euthyneura</taxon>
        <taxon>Panpulmonata</taxon>
        <taxon>Sacoglossa</taxon>
        <taxon>Placobranchoidea</taxon>
        <taxon>Plakobranchidae</taxon>
        <taxon>Elysia</taxon>
    </lineage>
</organism>
<dbReference type="PROSITE" id="PS01209">
    <property type="entry name" value="LDLRA_1"/>
    <property type="match status" value="2"/>
</dbReference>
<evidence type="ECO:0000256" key="3">
    <source>
        <dbReference type="ARBA" id="ARBA00022692"/>
    </source>
</evidence>
<dbReference type="Gene3D" id="4.10.400.10">
    <property type="entry name" value="Low-density Lipoprotein Receptor"/>
    <property type="match status" value="2"/>
</dbReference>
<accession>A0A433THD9</accession>
<feature type="disulfide bond" evidence="8">
    <location>
        <begin position="243"/>
        <end position="261"/>
    </location>
</feature>
<protein>
    <recommendedName>
        <fullName evidence="12">CUB domain-containing protein</fullName>
    </recommendedName>
</protein>
<keyword evidence="6 9" id="KW-0472">Membrane</keyword>
<dbReference type="PROSITE" id="PS50068">
    <property type="entry name" value="LDLRA_2"/>
    <property type="match status" value="2"/>
</dbReference>